<dbReference type="Gene3D" id="2.10.109.10">
    <property type="entry name" value="Umud Fragment, subunit A"/>
    <property type="match status" value="1"/>
</dbReference>
<gene>
    <name evidence="2" type="ORF">CVIC8964_0431</name>
</gene>
<proteinExistence type="predicted"/>
<dbReference type="RefSeq" id="WP_192940506.1">
    <property type="nucleotide sequence ID" value="NZ_CP018791.1"/>
</dbReference>
<organism evidence="2 3">
    <name type="scientific">Campylobacter vicugnae</name>
    <dbReference type="NCBI Taxonomy" id="1660076"/>
    <lineage>
        <taxon>Bacteria</taxon>
        <taxon>Pseudomonadati</taxon>
        <taxon>Campylobacterota</taxon>
        <taxon>Epsilonproteobacteria</taxon>
        <taxon>Campylobacterales</taxon>
        <taxon>Campylobacteraceae</taxon>
        <taxon>Campylobacter</taxon>
    </lineage>
</organism>
<dbReference type="CDD" id="cd00093">
    <property type="entry name" value="HTH_XRE"/>
    <property type="match status" value="1"/>
</dbReference>
<dbReference type="GO" id="GO:0003677">
    <property type="term" value="F:DNA binding"/>
    <property type="evidence" value="ECO:0007669"/>
    <property type="project" value="InterPro"/>
</dbReference>
<dbReference type="InterPro" id="IPR036286">
    <property type="entry name" value="LexA/Signal_pep-like_sf"/>
</dbReference>
<reference evidence="2 3" key="1">
    <citation type="journal article" date="2017" name="Genome Biol. Evol.">
        <title>Comparative Genomic Analysis Identifies a Campylobacter Clade Deficient in Selenium Metabolism.</title>
        <authorList>
            <person name="Miller W.G."/>
            <person name="Yee E."/>
            <person name="Lopes B.S."/>
            <person name="Chapman M.H."/>
            <person name="Huynh S."/>
            <person name="Bono J.L."/>
            <person name="Parker C.T."/>
            <person name="Strachan N.J.C."/>
            <person name="Forbes K.J."/>
        </authorList>
    </citation>
    <scope>NUCLEOTIDE SEQUENCE [LARGE SCALE GENOMIC DNA]</scope>
    <source>
        <strain evidence="2 3">RM8964</strain>
    </source>
</reference>
<evidence type="ECO:0000259" key="1">
    <source>
        <dbReference type="PROSITE" id="PS50943"/>
    </source>
</evidence>
<feature type="domain" description="HTH cro/C1-type" evidence="1">
    <location>
        <begin position="9"/>
        <end position="63"/>
    </location>
</feature>
<dbReference type="SMART" id="SM00530">
    <property type="entry name" value="HTH_XRE"/>
    <property type="match status" value="1"/>
</dbReference>
<accession>A0A1X9SZY9</accession>
<dbReference type="InterPro" id="IPR010982">
    <property type="entry name" value="Lambda_DNA-bd_dom_sf"/>
</dbReference>
<sequence length="221" mass="24848">MKKTAGEKLRDLRNAFGLSQAQFGDRIGITRGSIASYENNINPLNKSAKYKILQATGIGDEYFDTDMQLLEAFRKYNIDPANLKLKSLTDTIIAFRNSVKDFANNTQTPKFLNTKIEYLKFIAECENAECVFIKVVGKEAQPLANNGDILIVSQDENPENTNWIIAKIGDDTLIKQYLLTSNDEISLKSSSDDSYKFSKAEFEKEVKVLGIIKSKISIEIL</sequence>
<dbReference type="SUPFAM" id="SSF51306">
    <property type="entry name" value="LexA/Signal peptidase"/>
    <property type="match status" value="1"/>
</dbReference>
<evidence type="ECO:0000313" key="3">
    <source>
        <dbReference type="Proteomes" id="UP000194265"/>
    </source>
</evidence>
<protein>
    <submittedName>
        <fullName evidence="2">Transcriptional regulator, XRE family (Peptidase S24 LexA-like domain)</fullName>
    </submittedName>
</protein>
<name>A0A1X9SZY9_9BACT</name>
<dbReference type="SUPFAM" id="SSF47413">
    <property type="entry name" value="lambda repressor-like DNA-binding domains"/>
    <property type="match status" value="1"/>
</dbReference>
<dbReference type="Pfam" id="PF00717">
    <property type="entry name" value="Peptidase_S24"/>
    <property type="match status" value="1"/>
</dbReference>
<dbReference type="STRING" id="1660074.CVIC8964_0431"/>
<dbReference type="AlphaFoldDB" id="A0A1X9SZY9"/>
<evidence type="ECO:0000313" key="2">
    <source>
        <dbReference type="EMBL" id="ARR01862.1"/>
    </source>
</evidence>
<dbReference type="Proteomes" id="UP000194265">
    <property type="component" value="Chromosome"/>
</dbReference>
<dbReference type="InterPro" id="IPR001387">
    <property type="entry name" value="Cro/C1-type_HTH"/>
</dbReference>
<dbReference type="InterPro" id="IPR015927">
    <property type="entry name" value="Peptidase_S24_S26A/B/C"/>
</dbReference>
<dbReference type="PROSITE" id="PS50943">
    <property type="entry name" value="HTH_CROC1"/>
    <property type="match status" value="1"/>
</dbReference>
<dbReference type="Pfam" id="PF01381">
    <property type="entry name" value="HTH_3"/>
    <property type="match status" value="1"/>
</dbReference>
<dbReference type="Gene3D" id="1.10.260.40">
    <property type="entry name" value="lambda repressor-like DNA-binding domains"/>
    <property type="match status" value="1"/>
</dbReference>
<dbReference type="EMBL" id="CP018791">
    <property type="protein sequence ID" value="ARR01862.1"/>
    <property type="molecule type" value="Genomic_DNA"/>
</dbReference>